<reference evidence="7" key="1">
    <citation type="submission" date="2021-04" db="EMBL/GenBank/DDBJ databases">
        <authorList>
            <consortium name="Wellcome Sanger Institute Data Sharing"/>
        </authorList>
    </citation>
    <scope>NUCLEOTIDE SEQUENCE [LARGE SCALE GENOMIC DNA]</scope>
</reference>
<proteinExistence type="predicted"/>
<organism evidence="7 8">
    <name type="scientific">Sparus aurata</name>
    <name type="common">Gilthead sea bream</name>
    <dbReference type="NCBI Taxonomy" id="8175"/>
    <lineage>
        <taxon>Eukaryota</taxon>
        <taxon>Metazoa</taxon>
        <taxon>Chordata</taxon>
        <taxon>Craniata</taxon>
        <taxon>Vertebrata</taxon>
        <taxon>Euteleostomi</taxon>
        <taxon>Actinopterygii</taxon>
        <taxon>Neopterygii</taxon>
        <taxon>Teleostei</taxon>
        <taxon>Neoteleostei</taxon>
        <taxon>Acanthomorphata</taxon>
        <taxon>Eupercaria</taxon>
        <taxon>Spariformes</taxon>
        <taxon>Sparidae</taxon>
        <taxon>Sparus</taxon>
    </lineage>
</organism>
<dbReference type="InterPro" id="IPR001254">
    <property type="entry name" value="Trypsin_dom"/>
</dbReference>
<dbReference type="InterPro" id="IPR009003">
    <property type="entry name" value="Peptidase_S1_PA"/>
</dbReference>
<dbReference type="Pfam" id="PF00089">
    <property type="entry name" value="Trypsin"/>
    <property type="match status" value="1"/>
</dbReference>
<dbReference type="SMART" id="SM00020">
    <property type="entry name" value="Tryp_SPc"/>
    <property type="match status" value="1"/>
</dbReference>
<dbReference type="Gene3D" id="2.40.10.10">
    <property type="entry name" value="Trypsin-like serine proteases"/>
    <property type="match status" value="1"/>
</dbReference>
<evidence type="ECO:0000256" key="4">
    <source>
        <dbReference type="ARBA" id="ARBA00022825"/>
    </source>
</evidence>
<evidence type="ECO:0000256" key="2">
    <source>
        <dbReference type="ARBA" id="ARBA00022729"/>
    </source>
</evidence>
<feature type="domain" description="Peptidase S1" evidence="6">
    <location>
        <begin position="32"/>
        <end position="265"/>
    </location>
</feature>
<dbReference type="FunFam" id="2.40.10.10:FF:000024">
    <property type="entry name" value="Serine protease 53"/>
    <property type="match status" value="1"/>
</dbReference>
<evidence type="ECO:0000256" key="3">
    <source>
        <dbReference type="ARBA" id="ARBA00022801"/>
    </source>
</evidence>
<keyword evidence="4" id="KW-0720">Serine protease</keyword>
<dbReference type="InterPro" id="IPR001314">
    <property type="entry name" value="Peptidase_S1A"/>
</dbReference>
<evidence type="ECO:0000313" key="8">
    <source>
        <dbReference type="Proteomes" id="UP000472265"/>
    </source>
</evidence>
<dbReference type="PANTHER" id="PTHR24252:SF7">
    <property type="entry name" value="HYALIN"/>
    <property type="match status" value="1"/>
</dbReference>
<dbReference type="GO" id="GO:0006508">
    <property type="term" value="P:proteolysis"/>
    <property type="evidence" value="ECO:0007669"/>
    <property type="project" value="UniProtKB-KW"/>
</dbReference>
<name>A0A671VYA7_SPAAU</name>
<keyword evidence="2" id="KW-0732">Signal</keyword>
<keyword evidence="8" id="KW-1185">Reference proteome</keyword>
<gene>
    <name evidence="7" type="primary">LOC115576241</name>
</gene>
<keyword evidence="5" id="KW-1015">Disulfide bond</keyword>
<dbReference type="Ensembl" id="ENSSAUT00010031010.1">
    <property type="protein sequence ID" value="ENSSAUP00010029411.1"/>
    <property type="gene ID" value="ENSSAUG00010012632.1"/>
</dbReference>
<evidence type="ECO:0000259" key="6">
    <source>
        <dbReference type="PROSITE" id="PS50240"/>
    </source>
</evidence>
<dbReference type="InterPro" id="IPR043504">
    <property type="entry name" value="Peptidase_S1_PA_chymotrypsin"/>
</dbReference>
<keyword evidence="1" id="KW-0645">Protease</keyword>
<dbReference type="SUPFAM" id="SSF50494">
    <property type="entry name" value="Trypsin-like serine proteases"/>
    <property type="match status" value="1"/>
</dbReference>
<dbReference type="InParanoid" id="A0A671VYA7"/>
<evidence type="ECO:0000256" key="1">
    <source>
        <dbReference type="ARBA" id="ARBA00022670"/>
    </source>
</evidence>
<dbReference type="PRINTS" id="PR00722">
    <property type="entry name" value="CHYMOTRYPSIN"/>
</dbReference>
<dbReference type="GO" id="GO:0004252">
    <property type="term" value="F:serine-type endopeptidase activity"/>
    <property type="evidence" value="ECO:0007669"/>
    <property type="project" value="InterPro"/>
</dbReference>
<dbReference type="GeneTree" id="ENSGT00940000163160"/>
<dbReference type="PANTHER" id="PTHR24252">
    <property type="entry name" value="ACROSIN-RELATED"/>
    <property type="match status" value="1"/>
</dbReference>
<dbReference type="Proteomes" id="UP000472265">
    <property type="component" value="Chromosome 23"/>
</dbReference>
<evidence type="ECO:0000256" key="5">
    <source>
        <dbReference type="ARBA" id="ARBA00023157"/>
    </source>
</evidence>
<evidence type="ECO:0000313" key="7">
    <source>
        <dbReference type="Ensembl" id="ENSSAUP00010029411.1"/>
    </source>
</evidence>
<keyword evidence="3" id="KW-0378">Hydrolase</keyword>
<dbReference type="CDD" id="cd00190">
    <property type="entry name" value="Tryp_SPc"/>
    <property type="match status" value="1"/>
</dbReference>
<accession>A0A671VYA7</accession>
<protein>
    <recommendedName>
        <fullName evidence="6">Peptidase S1 domain-containing protein</fullName>
    </recommendedName>
</protein>
<sequence length="298" mass="31880">IPLKLTLCYPDMNSDCLSPVCGQAPLNVNPRIVGGHTAVAGAWPWQVSLQYSGHHRCGGSLINDQWVLTAAQCVIGLATSSFRVILGRDALNSTSPDEAIRFVSEIISHPSYNVNTLDSDIALVQLSSTVTFTDYIRPVCLAAYGSVFEHGSFCWATGWGHIKTNTELPHPERLQQVDLPIVSNEICHHFYGFITDNMMCTSTRHGGMDICVGDGGGPLVRKAGDIWVQGGVSIFGSGGGCGLSNIPSGYIRVSQYESWIKSQITTNRPGFVLSGAAQLSAPLLLSVSLLLSSLSVLS</sequence>
<reference evidence="7" key="3">
    <citation type="submission" date="2025-09" db="UniProtKB">
        <authorList>
            <consortium name="Ensembl"/>
        </authorList>
    </citation>
    <scope>IDENTIFICATION</scope>
</reference>
<reference evidence="7" key="2">
    <citation type="submission" date="2025-08" db="UniProtKB">
        <authorList>
            <consortium name="Ensembl"/>
        </authorList>
    </citation>
    <scope>IDENTIFICATION</scope>
</reference>
<dbReference type="OMA" id="SNEICHH"/>
<dbReference type="PROSITE" id="PS50240">
    <property type="entry name" value="TRYPSIN_DOM"/>
    <property type="match status" value="1"/>
</dbReference>
<dbReference type="AlphaFoldDB" id="A0A671VYA7"/>